<comment type="similarity">
    <text evidence="5">Belongs to the CDS family.</text>
</comment>
<evidence type="ECO:0000256" key="13">
    <source>
        <dbReference type="ARBA" id="ARBA00022989"/>
    </source>
</evidence>
<evidence type="ECO:0000256" key="1">
    <source>
        <dbReference type="ARBA" id="ARBA00001698"/>
    </source>
</evidence>
<comment type="pathway">
    <text evidence="3">Phospholipid metabolism; CDP-diacylglycerol biosynthesis; CDP-diacylglycerol from sn-glycerol 3-phosphate: step 3/3.</text>
</comment>
<dbReference type="PANTHER" id="PTHR46382:SF1">
    <property type="entry name" value="PHOSPHATIDATE CYTIDYLYLTRANSFERASE"/>
    <property type="match status" value="1"/>
</dbReference>
<organism evidence="25 26">
    <name type="scientific">Hydrogenispora ethanolica</name>
    <dbReference type="NCBI Taxonomy" id="1082276"/>
    <lineage>
        <taxon>Bacteria</taxon>
        <taxon>Bacillati</taxon>
        <taxon>Bacillota</taxon>
        <taxon>Hydrogenispora</taxon>
    </lineage>
</organism>
<keyword evidence="13 24" id="KW-1133">Transmembrane helix</keyword>
<evidence type="ECO:0000256" key="19">
    <source>
        <dbReference type="ARBA" id="ARBA00031825"/>
    </source>
</evidence>
<dbReference type="GO" id="GO:0004605">
    <property type="term" value="F:phosphatidate cytidylyltransferase activity"/>
    <property type="evidence" value="ECO:0007669"/>
    <property type="project" value="UniProtKB-EC"/>
</dbReference>
<dbReference type="GO" id="GO:0005886">
    <property type="term" value="C:plasma membrane"/>
    <property type="evidence" value="ECO:0007669"/>
    <property type="project" value="UniProtKB-SubCell"/>
</dbReference>
<dbReference type="EC" id="2.7.7.41" evidence="6"/>
<evidence type="ECO:0000256" key="17">
    <source>
        <dbReference type="ARBA" id="ARBA00023264"/>
    </source>
</evidence>
<keyword evidence="17" id="KW-1208">Phospholipid metabolism</keyword>
<evidence type="ECO:0000256" key="18">
    <source>
        <dbReference type="ARBA" id="ARBA00029893"/>
    </source>
</evidence>
<evidence type="ECO:0000256" key="3">
    <source>
        <dbReference type="ARBA" id="ARBA00005119"/>
    </source>
</evidence>
<evidence type="ECO:0000313" key="25">
    <source>
        <dbReference type="EMBL" id="TCL69417.1"/>
    </source>
</evidence>
<comment type="caution">
    <text evidence="25">The sequence shown here is derived from an EMBL/GenBank/DDBJ whole genome shotgun (WGS) entry which is preliminary data.</text>
</comment>
<keyword evidence="15 24" id="KW-0472">Membrane</keyword>
<feature type="transmembrane region" description="Helical" evidence="24">
    <location>
        <begin position="89"/>
        <end position="107"/>
    </location>
</feature>
<evidence type="ECO:0000256" key="20">
    <source>
        <dbReference type="ARBA" id="ARBA00032253"/>
    </source>
</evidence>
<evidence type="ECO:0000256" key="2">
    <source>
        <dbReference type="ARBA" id="ARBA00004651"/>
    </source>
</evidence>
<reference evidence="25 26" key="1">
    <citation type="submission" date="2019-03" db="EMBL/GenBank/DDBJ databases">
        <title>Genomic Encyclopedia of Type Strains, Phase IV (KMG-IV): sequencing the most valuable type-strain genomes for metagenomic binning, comparative biology and taxonomic classification.</title>
        <authorList>
            <person name="Goeker M."/>
        </authorList>
    </citation>
    <scope>NUCLEOTIDE SEQUENCE [LARGE SCALE GENOMIC DNA]</scope>
    <source>
        <strain evidence="25 26">LX-B</strain>
    </source>
</reference>
<evidence type="ECO:0000256" key="12">
    <source>
        <dbReference type="ARBA" id="ARBA00022695"/>
    </source>
</evidence>
<feature type="transmembrane region" description="Helical" evidence="24">
    <location>
        <begin position="147"/>
        <end position="167"/>
    </location>
</feature>
<name>A0A4V2QEU7_HYDET</name>
<evidence type="ECO:0000256" key="24">
    <source>
        <dbReference type="SAM" id="Phobius"/>
    </source>
</evidence>
<dbReference type="PANTHER" id="PTHR46382">
    <property type="entry name" value="PHOSPHATIDATE CYTIDYLYLTRANSFERASE"/>
    <property type="match status" value="1"/>
</dbReference>
<evidence type="ECO:0000256" key="23">
    <source>
        <dbReference type="ARBA" id="ARBA00033406"/>
    </source>
</evidence>
<feature type="transmembrane region" description="Helical" evidence="24">
    <location>
        <begin position="212"/>
        <end position="231"/>
    </location>
</feature>
<evidence type="ECO:0000256" key="8">
    <source>
        <dbReference type="ARBA" id="ARBA00022475"/>
    </source>
</evidence>
<sequence>MIQRIIWGFGGAFLLFGLIWAGQIYYTLAIGILVVLAILEYADLLKRQNFRPQTEVMLFISLSLLALIHVAASRYGPDPYETLRICERILTFGLIVAFIINFLMELLRGDPENGLVNAAVNLFGTVYIGFMFAYILLLRFIPGNDGLLFTLFTVLVTWANDTAAYFVGINFGKHKLSPRISPKKSVEGSIGGVLGGIIASLIIAGFSHRPFAQLVVMGILVVIAGQFGDLIESIIKRNAGVKDSGSFMPGHGGVLDRFDSLLIAGPVVYYLVTYITPYF</sequence>
<evidence type="ECO:0000256" key="11">
    <source>
        <dbReference type="ARBA" id="ARBA00022692"/>
    </source>
</evidence>
<comment type="subcellular location">
    <subcellularLocation>
        <location evidence="2">Cell membrane</location>
        <topology evidence="2">Multi-pass membrane protein</topology>
    </subcellularLocation>
</comment>
<evidence type="ECO:0000313" key="26">
    <source>
        <dbReference type="Proteomes" id="UP000295008"/>
    </source>
</evidence>
<feature type="transmembrane region" description="Helical" evidence="24">
    <location>
        <begin position="119"/>
        <end position="141"/>
    </location>
</feature>
<evidence type="ECO:0000256" key="16">
    <source>
        <dbReference type="ARBA" id="ARBA00023209"/>
    </source>
</evidence>
<keyword evidence="12 25" id="KW-0548">Nucleotidyltransferase</keyword>
<feature type="transmembrane region" description="Helical" evidence="24">
    <location>
        <begin position="56"/>
        <end position="77"/>
    </location>
</feature>
<dbReference type="AlphaFoldDB" id="A0A4V2QEU7"/>
<keyword evidence="11 24" id="KW-0812">Transmembrane</keyword>
<gene>
    <name evidence="25" type="ORF">EDC14_1012114</name>
</gene>
<dbReference type="Proteomes" id="UP000295008">
    <property type="component" value="Unassembled WGS sequence"/>
</dbReference>
<evidence type="ECO:0000256" key="14">
    <source>
        <dbReference type="ARBA" id="ARBA00023098"/>
    </source>
</evidence>
<feature type="transmembrane region" description="Helical" evidence="24">
    <location>
        <begin position="28"/>
        <end position="44"/>
    </location>
</feature>
<evidence type="ECO:0000256" key="4">
    <source>
        <dbReference type="ARBA" id="ARBA00005189"/>
    </source>
</evidence>
<dbReference type="OrthoDB" id="9799199at2"/>
<keyword evidence="9" id="KW-0444">Lipid biosynthesis</keyword>
<evidence type="ECO:0000256" key="15">
    <source>
        <dbReference type="ARBA" id="ARBA00023136"/>
    </source>
</evidence>
<keyword evidence="26" id="KW-1185">Reference proteome</keyword>
<evidence type="ECO:0000256" key="5">
    <source>
        <dbReference type="ARBA" id="ARBA00010185"/>
    </source>
</evidence>
<keyword evidence="16" id="KW-0594">Phospholipid biosynthesis</keyword>
<dbReference type="GO" id="GO:0016024">
    <property type="term" value="P:CDP-diacylglycerol biosynthetic process"/>
    <property type="evidence" value="ECO:0007669"/>
    <property type="project" value="TreeGrafter"/>
</dbReference>
<evidence type="ECO:0000256" key="7">
    <source>
        <dbReference type="ARBA" id="ARBA00019373"/>
    </source>
</evidence>
<feature type="transmembrane region" description="Helical" evidence="24">
    <location>
        <begin position="188"/>
        <end position="206"/>
    </location>
</feature>
<keyword evidence="10 25" id="KW-0808">Transferase</keyword>
<dbReference type="Pfam" id="PF01148">
    <property type="entry name" value="CTP_transf_1"/>
    <property type="match status" value="1"/>
</dbReference>
<evidence type="ECO:0000256" key="21">
    <source>
        <dbReference type="ARBA" id="ARBA00032396"/>
    </source>
</evidence>
<evidence type="ECO:0000256" key="10">
    <source>
        <dbReference type="ARBA" id="ARBA00022679"/>
    </source>
</evidence>
<keyword evidence="14" id="KW-0443">Lipid metabolism</keyword>
<evidence type="ECO:0000256" key="22">
    <source>
        <dbReference type="ARBA" id="ARBA00032743"/>
    </source>
</evidence>
<dbReference type="EMBL" id="SLUN01000012">
    <property type="protein sequence ID" value="TCL69417.1"/>
    <property type="molecule type" value="Genomic_DNA"/>
</dbReference>
<accession>A0A4V2QEU7</accession>
<protein>
    <recommendedName>
        <fullName evidence="7">Phosphatidate cytidylyltransferase</fullName>
        <ecNumber evidence="6">2.7.7.41</ecNumber>
    </recommendedName>
    <alternativeName>
        <fullName evidence="20">CDP-DAG synthase</fullName>
    </alternativeName>
    <alternativeName>
        <fullName evidence="22">CDP-DG synthase</fullName>
    </alternativeName>
    <alternativeName>
        <fullName evidence="18">CDP-diacylglycerol synthase</fullName>
    </alternativeName>
    <alternativeName>
        <fullName evidence="21">CDP-diglyceride pyrophosphorylase</fullName>
    </alternativeName>
    <alternativeName>
        <fullName evidence="23">CDP-diglyceride synthase</fullName>
    </alternativeName>
    <alternativeName>
        <fullName evidence="19">CTP:phosphatidate cytidylyltransferase</fullName>
    </alternativeName>
</protein>
<comment type="catalytic activity">
    <reaction evidence="1">
        <text>a 1,2-diacyl-sn-glycero-3-phosphate + CTP + H(+) = a CDP-1,2-diacyl-sn-glycerol + diphosphate</text>
        <dbReference type="Rhea" id="RHEA:16229"/>
        <dbReference type="ChEBI" id="CHEBI:15378"/>
        <dbReference type="ChEBI" id="CHEBI:33019"/>
        <dbReference type="ChEBI" id="CHEBI:37563"/>
        <dbReference type="ChEBI" id="CHEBI:58332"/>
        <dbReference type="ChEBI" id="CHEBI:58608"/>
        <dbReference type="EC" id="2.7.7.41"/>
    </reaction>
</comment>
<evidence type="ECO:0000256" key="6">
    <source>
        <dbReference type="ARBA" id="ARBA00012487"/>
    </source>
</evidence>
<dbReference type="RefSeq" id="WP_132014430.1">
    <property type="nucleotide sequence ID" value="NZ_SLUN01000012.1"/>
</dbReference>
<comment type="pathway">
    <text evidence="4">Lipid metabolism.</text>
</comment>
<evidence type="ECO:0000256" key="9">
    <source>
        <dbReference type="ARBA" id="ARBA00022516"/>
    </source>
</evidence>
<proteinExistence type="inferred from homology"/>
<keyword evidence="8" id="KW-1003">Cell membrane</keyword>